<evidence type="ECO:0000256" key="2">
    <source>
        <dbReference type="ARBA" id="ARBA00022617"/>
    </source>
</evidence>
<evidence type="ECO:0000256" key="3">
    <source>
        <dbReference type="ARBA" id="ARBA00022723"/>
    </source>
</evidence>
<dbReference type="GO" id="GO:0016491">
    <property type="term" value="F:oxidoreductase activity"/>
    <property type="evidence" value="ECO:0007669"/>
    <property type="project" value="UniProtKB-KW"/>
</dbReference>
<dbReference type="Gene3D" id="3.90.480.10">
    <property type="entry name" value="Sulfite Reductase Hemoprotein,Domain 2"/>
    <property type="match status" value="1"/>
</dbReference>
<dbReference type="SUPFAM" id="SSF56014">
    <property type="entry name" value="Nitrite and sulphite reductase 4Fe-4S domain-like"/>
    <property type="match status" value="1"/>
</dbReference>
<keyword evidence="2" id="KW-0349">Heme</keyword>
<evidence type="ECO:0000256" key="6">
    <source>
        <dbReference type="ARBA" id="ARBA00023014"/>
    </source>
</evidence>
<dbReference type="GO" id="GO:0051539">
    <property type="term" value="F:4 iron, 4 sulfur cluster binding"/>
    <property type="evidence" value="ECO:0007669"/>
    <property type="project" value="UniProtKB-KW"/>
</dbReference>
<dbReference type="InterPro" id="IPR012798">
    <property type="entry name" value="Cbl_synth_CobG-like"/>
</dbReference>
<accession>A0A4R7VFZ0</accession>
<dbReference type="AlphaFoldDB" id="A0A4R7VFZ0"/>
<dbReference type="InterPro" id="IPR045854">
    <property type="entry name" value="NO2/SO3_Rdtase_4Fe4S_sf"/>
</dbReference>
<dbReference type="SUPFAM" id="SSF55124">
    <property type="entry name" value="Nitrite/Sulfite reductase N-terminal domain-like"/>
    <property type="match status" value="2"/>
</dbReference>
<keyword evidence="4" id="KW-0560">Oxidoreductase</keyword>
<proteinExistence type="predicted"/>
<feature type="domain" description="Nitrite/Sulfite reductase ferredoxin-like" evidence="8">
    <location>
        <begin position="31"/>
        <end position="94"/>
    </location>
</feature>
<evidence type="ECO:0000256" key="4">
    <source>
        <dbReference type="ARBA" id="ARBA00023002"/>
    </source>
</evidence>
<dbReference type="PANTHER" id="PTHR32439:SF9">
    <property type="entry name" value="BLR3264 PROTEIN"/>
    <property type="match status" value="1"/>
</dbReference>
<reference evidence="9 10" key="1">
    <citation type="submission" date="2019-03" db="EMBL/GenBank/DDBJ databases">
        <title>Genomic Encyclopedia of Archaeal and Bacterial Type Strains, Phase II (KMG-II): from individual species to whole genera.</title>
        <authorList>
            <person name="Goeker M."/>
        </authorList>
    </citation>
    <scope>NUCLEOTIDE SEQUENCE [LARGE SCALE GENOMIC DNA]</scope>
    <source>
        <strain evidence="9 10">DSM 45499</strain>
    </source>
</reference>
<name>A0A4R7VFZ0_9PSEU</name>
<evidence type="ECO:0000313" key="10">
    <source>
        <dbReference type="Proteomes" id="UP000294927"/>
    </source>
</evidence>
<dbReference type="InterPro" id="IPR036136">
    <property type="entry name" value="Nit/Sulf_reduc_fer-like_dom_sf"/>
</dbReference>
<evidence type="ECO:0000259" key="8">
    <source>
        <dbReference type="Pfam" id="PF03460"/>
    </source>
</evidence>
<gene>
    <name evidence="9" type="ORF">CLV71_109282</name>
</gene>
<dbReference type="Proteomes" id="UP000294927">
    <property type="component" value="Unassembled WGS sequence"/>
</dbReference>
<keyword evidence="10" id="KW-1185">Reference proteome</keyword>
<keyword evidence="3" id="KW-0479">Metal-binding</keyword>
<dbReference type="InterPro" id="IPR005117">
    <property type="entry name" value="NiRdtase/SiRdtase_haem-b_fer"/>
</dbReference>
<dbReference type="EMBL" id="SOCP01000009">
    <property type="protein sequence ID" value="TDV48037.1"/>
    <property type="molecule type" value="Genomic_DNA"/>
</dbReference>
<dbReference type="NCBIfam" id="TIGR02435">
    <property type="entry name" value="CobG"/>
    <property type="match status" value="1"/>
</dbReference>
<feature type="domain" description="Nitrite/Sulfite reductase ferredoxin-like" evidence="8">
    <location>
        <begin position="263"/>
        <end position="322"/>
    </location>
</feature>
<dbReference type="Gene3D" id="3.30.413.10">
    <property type="entry name" value="Sulfite Reductase Hemoprotein, domain 1"/>
    <property type="match status" value="1"/>
</dbReference>
<dbReference type="OrthoDB" id="105450at2"/>
<organism evidence="9 10">
    <name type="scientific">Actinophytocola oryzae</name>
    <dbReference type="NCBI Taxonomy" id="502181"/>
    <lineage>
        <taxon>Bacteria</taxon>
        <taxon>Bacillati</taxon>
        <taxon>Actinomycetota</taxon>
        <taxon>Actinomycetes</taxon>
        <taxon>Pseudonocardiales</taxon>
        <taxon>Pseudonocardiaceae</taxon>
    </lineage>
</organism>
<sequence>MWSTGSVREVPAQRPELARQDACPGALRPHPAADGLLVRVRLPGGLTTPAQLAALAGLAREFSDGHLELTSRANVQLRALPADSVDEVARRLAACGLLPSASHERVRNILASPMDGRGPGGRLPVRPVVAELDRRLLDEPTLAALSGRFLFAVDDGGGDVLGFGADLALYPVSGREIALLLAGVDRGLRLAPRDAASVLVEAASAFLAERAAQESPAWRLADLAVGPSRVSERMVGSSLRRVSDVMSVPAGEPEPPVGVLAESGGRYAVGALVPLGRLSGEQAHLLARLGELGRGEVVVTPWRTVLVGGLDEETATAWTRQLGDAGLPASPESPWAGVFACAGEPRCAKALADVRADAAEVVRQSGRGSRPVHWAGCDRQCGKPAGAVEVVATRNGYEVRDGDTRRHCPSARLAATVSTAREARA</sequence>
<evidence type="ECO:0000256" key="5">
    <source>
        <dbReference type="ARBA" id="ARBA00023004"/>
    </source>
</evidence>
<dbReference type="InterPro" id="IPR051329">
    <property type="entry name" value="NIR_SIR_4Fe-4S"/>
</dbReference>
<dbReference type="PANTHER" id="PTHR32439">
    <property type="entry name" value="FERREDOXIN--NITRITE REDUCTASE, CHLOROPLASTIC"/>
    <property type="match status" value="1"/>
</dbReference>
<evidence type="ECO:0000313" key="9">
    <source>
        <dbReference type="EMBL" id="TDV48037.1"/>
    </source>
</evidence>
<evidence type="ECO:0000256" key="1">
    <source>
        <dbReference type="ARBA" id="ARBA00022485"/>
    </source>
</evidence>
<dbReference type="GO" id="GO:0046872">
    <property type="term" value="F:metal ion binding"/>
    <property type="evidence" value="ECO:0007669"/>
    <property type="project" value="UniProtKB-KW"/>
</dbReference>
<dbReference type="Pfam" id="PF03460">
    <property type="entry name" value="NIR_SIR_ferr"/>
    <property type="match status" value="2"/>
</dbReference>
<comment type="caution">
    <text evidence="9">The sequence shown here is derived from an EMBL/GenBank/DDBJ whole genome shotgun (WGS) entry which is preliminary data.</text>
</comment>
<evidence type="ECO:0000256" key="7">
    <source>
        <dbReference type="SAM" id="MobiDB-lite"/>
    </source>
</evidence>
<protein>
    <submittedName>
        <fullName evidence="9">Precorrin-3B synthase</fullName>
    </submittedName>
</protein>
<feature type="region of interest" description="Disordered" evidence="7">
    <location>
        <begin position="1"/>
        <end position="21"/>
    </location>
</feature>
<keyword evidence="1" id="KW-0004">4Fe-4S</keyword>
<keyword evidence="5" id="KW-0408">Iron</keyword>
<keyword evidence="6" id="KW-0411">Iron-sulfur</keyword>